<evidence type="ECO:0000313" key="3">
    <source>
        <dbReference type="EMBL" id="MFD0930234.1"/>
    </source>
</evidence>
<feature type="domain" description="Ice-binding protein C-terminal" evidence="2">
    <location>
        <begin position="145"/>
        <end position="170"/>
    </location>
</feature>
<evidence type="ECO:0000256" key="1">
    <source>
        <dbReference type="SAM" id="SignalP"/>
    </source>
</evidence>
<evidence type="ECO:0000259" key="2">
    <source>
        <dbReference type="Pfam" id="PF07589"/>
    </source>
</evidence>
<accession>A0ABW3GI04</accession>
<dbReference type="EMBL" id="JBHTJW010000002">
    <property type="protein sequence ID" value="MFD0930234.1"/>
    <property type="molecule type" value="Genomic_DNA"/>
</dbReference>
<evidence type="ECO:0000313" key="4">
    <source>
        <dbReference type="Proteomes" id="UP001597106"/>
    </source>
</evidence>
<feature type="signal peptide" evidence="1">
    <location>
        <begin position="1"/>
        <end position="23"/>
    </location>
</feature>
<feature type="chain" id="PRO_5046479329" evidence="1">
    <location>
        <begin position="24"/>
        <end position="173"/>
    </location>
</feature>
<organism evidence="3 4">
    <name type="scientific">Methylophilus glucosoxydans</name>
    <dbReference type="NCBI Taxonomy" id="752553"/>
    <lineage>
        <taxon>Bacteria</taxon>
        <taxon>Pseudomonadati</taxon>
        <taxon>Pseudomonadota</taxon>
        <taxon>Betaproteobacteria</taxon>
        <taxon>Nitrosomonadales</taxon>
        <taxon>Methylophilaceae</taxon>
        <taxon>Methylophilus</taxon>
    </lineage>
</organism>
<name>A0ABW3GI04_9PROT</name>
<sequence length="173" mass="18063">MSKLTGFALATLLVSGFATNASAATATLGAGSTNLIITAPSGTNGASVTFNDLFNFTLTGPGKVSYQVTEKEFQFGVPTPSGFLTYQLYDIDDSSLTYGLYNSANQLVTNLNSLTSGAYSFKVSGLTTGLLGGQYSLKMNITALPVPEPETNLMMLLGLAAIGRIAYRKKTSA</sequence>
<comment type="caution">
    <text evidence="3">The sequence shown here is derived from an EMBL/GenBank/DDBJ whole genome shotgun (WGS) entry which is preliminary data.</text>
</comment>
<dbReference type="Gene3D" id="2.60.120.380">
    <property type="match status" value="1"/>
</dbReference>
<dbReference type="RefSeq" id="WP_194746785.1">
    <property type="nucleotide sequence ID" value="NZ_JBHTJW010000002.1"/>
</dbReference>
<keyword evidence="4" id="KW-1185">Reference proteome</keyword>
<dbReference type="Pfam" id="PF07589">
    <property type="entry name" value="PEP-CTERM"/>
    <property type="match status" value="1"/>
</dbReference>
<reference evidence="4" key="1">
    <citation type="journal article" date="2019" name="Int. J. Syst. Evol. Microbiol.">
        <title>The Global Catalogue of Microorganisms (GCM) 10K type strain sequencing project: providing services to taxonomists for standard genome sequencing and annotation.</title>
        <authorList>
            <consortium name="The Broad Institute Genomics Platform"/>
            <consortium name="The Broad Institute Genome Sequencing Center for Infectious Disease"/>
            <person name="Wu L."/>
            <person name="Ma J."/>
        </authorList>
    </citation>
    <scope>NUCLEOTIDE SEQUENCE [LARGE SCALE GENOMIC DNA]</scope>
    <source>
        <strain evidence="4">CCUG 59685</strain>
    </source>
</reference>
<dbReference type="NCBIfam" id="NF038126">
    <property type="entry name" value="PEP_CTERM_FxDxF"/>
    <property type="match status" value="1"/>
</dbReference>
<proteinExistence type="predicted"/>
<protein>
    <submittedName>
        <fullName evidence="3">FxDxF family PEP-CTERM protein</fullName>
    </submittedName>
</protein>
<dbReference type="SUPFAM" id="SSF89260">
    <property type="entry name" value="Collagen-binding domain"/>
    <property type="match status" value="1"/>
</dbReference>
<keyword evidence="1" id="KW-0732">Signal</keyword>
<dbReference type="InterPro" id="IPR013424">
    <property type="entry name" value="Ice-binding_C"/>
</dbReference>
<dbReference type="Proteomes" id="UP001597106">
    <property type="component" value="Unassembled WGS sequence"/>
</dbReference>
<gene>
    <name evidence="3" type="ORF">ACFQ1T_10655</name>
</gene>